<keyword evidence="2" id="KW-1185">Reference proteome</keyword>
<organism evidence="1 2">
    <name type="scientific">Paraburkholderia eburnea</name>
    <dbReference type="NCBI Taxonomy" id="1189126"/>
    <lineage>
        <taxon>Bacteria</taxon>
        <taxon>Pseudomonadati</taxon>
        <taxon>Pseudomonadota</taxon>
        <taxon>Betaproteobacteria</taxon>
        <taxon>Burkholderiales</taxon>
        <taxon>Burkholderiaceae</taxon>
        <taxon>Paraburkholderia</taxon>
    </lineage>
</organism>
<gene>
    <name evidence="1" type="ORF">B0G62_108241</name>
</gene>
<dbReference type="RefSeq" id="WP_146055316.1">
    <property type="nucleotide sequence ID" value="NZ_PQGA01000008.1"/>
</dbReference>
<dbReference type="OrthoDB" id="9103183at2"/>
<reference evidence="1 2" key="1">
    <citation type="submission" date="2018-01" db="EMBL/GenBank/DDBJ databases">
        <title>Genomic Encyclopedia of Type Strains, Phase III (KMG-III): the genomes of soil and plant-associated and newly described type strains.</title>
        <authorList>
            <person name="Whitman W."/>
        </authorList>
    </citation>
    <scope>NUCLEOTIDE SEQUENCE [LARGE SCALE GENOMIC DNA]</scope>
    <source>
        <strain evidence="1 2">JCM 18070</strain>
    </source>
</reference>
<evidence type="ECO:0000313" key="2">
    <source>
        <dbReference type="Proteomes" id="UP000237381"/>
    </source>
</evidence>
<dbReference type="Proteomes" id="UP000237381">
    <property type="component" value="Unassembled WGS sequence"/>
</dbReference>
<protein>
    <submittedName>
        <fullName evidence="1">Uncharacterized protein</fullName>
    </submittedName>
</protein>
<dbReference type="AlphaFoldDB" id="A0A2S4M819"/>
<dbReference type="EMBL" id="PQGA01000008">
    <property type="protein sequence ID" value="POR50749.1"/>
    <property type="molecule type" value="Genomic_DNA"/>
</dbReference>
<accession>A0A2S4M819</accession>
<comment type="caution">
    <text evidence="1">The sequence shown here is derived from an EMBL/GenBank/DDBJ whole genome shotgun (WGS) entry which is preliminary data.</text>
</comment>
<sequence>MREKGELAQRLIEAMRDGVSGTTSELALRAQVDVRSVRAILRMWLDAGIVHVSEVVAPRRTLVYRYGEATAEAAGAAAVRQPRAREAAAAPPDRWPQLDPVVAAAVDAMVRVNPGEE</sequence>
<name>A0A2S4M819_9BURK</name>
<evidence type="ECO:0000313" key="1">
    <source>
        <dbReference type="EMBL" id="POR50749.1"/>
    </source>
</evidence>
<proteinExistence type="predicted"/>